<gene>
    <name evidence="7" type="ORF">C0197_01525</name>
</gene>
<proteinExistence type="inferred from homology"/>
<feature type="domain" description="Alanine racemase N-terminal" evidence="6">
    <location>
        <begin position="48"/>
        <end position="233"/>
    </location>
</feature>
<comment type="caution">
    <text evidence="7">The sequence shown here is derived from an EMBL/GenBank/DDBJ whole genome shotgun (WGS) entry which is preliminary data.</text>
</comment>
<evidence type="ECO:0000259" key="6">
    <source>
        <dbReference type="Pfam" id="PF01168"/>
    </source>
</evidence>
<dbReference type="InterPro" id="IPR029066">
    <property type="entry name" value="PLP-binding_barrel"/>
</dbReference>
<comment type="cofactor">
    <cofactor evidence="3">
        <name>pyridoxal 5'-phosphate</name>
        <dbReference type="ChEBI" id="CHEBI:597326"/>
    </cofactor>
</comment>
<dbReference type="PIRSF" id="PIRSF004848">
    <property type="entry name" value="YBL036c_PLPDEIII"/>
    <property type="match status" value="1"/>
</dbReference>
<name>A0A2N7PKN8_9BACT</name>
<organism evidence="7 8">
    <name type="scientific">Caldimicrobium thiodismutans</name>
    <dbReference type="NCBI Taxonomy" id="1653476"/>
    <lineage>
        <taxon>Bacteria</taxon>
        <taxon>Pseudomonadati</taxon>
        <taxon>Thermodesulfobacteriota</taxon>
        <taxon>Thermodesulfobacteria</taxon>
        <taxon>Thermodesulfobacteriales</taxon>
        <taxon>Thermodesulfobacteriaceae</taxon>
        <taxon>Caldimicrobium</taxon>
    </lineage>
</organism>
<dbReference type="Proteomes" id="UP000235731">
    <property type="component" value="Unassembled WGS sequence"/>
</dbReference>
<dbReference type="EMBL" id="PNIE01000024">
    <property type="protein sequence ID" value="PMP63951.1"/>
    <property type="molecule type" value="Genomic_DNA"/>
</dbReference>
<evidence type="ECO:0000256" key="1">
    <source>
        <dbReference type="ARBA" id="ARBA00022898"/>
    </source>
</evidence>
<dbReference type="Pfam" id="PF01168">
    <property type="entry name" value="Ala_racemase_N"/>
    <property type="match status" value="1"/>
</dbReference>
<protein>
    <recommendedName>
        <fullName evidence="2">Pyridoxal phosphate homeostasis protein</fullName>
        <shortName evidence="2">PLP homeostasis protein</shortName>
    </recommendedName>
</protein>
<comment type="function">
    <text evidence="2">Pyridoxal 5'-phosphate (PLP)-binding protein, which is involved in PLP homeostasis.</text>
</comment>
<evidence type="ECO:0000256" key="4">
    <source>
        <dbReference type="RuleBase" id="RU004514"/>
    </source>
</evidence>
<dbReference type="FunFam" id="3.20.20.10:FF:000018">
    <property type="entry name" value="Pyridoxal phosphate homeostasis protein"/>
    <property type="match status" value="1"/>
</dbReference>
<dbReference type="NCBIfam" id="TIGR00044">
    <property type="entry name" value="YggS family pyridoxal phosphate-dependent enzyme"/>
    <property type="match status" value="1"/>
</dbReference>
<comment type="similarity">
    <text evidence="2 4">Belongs to the pyridoxal phosphate-binding protein YggS/PROSC family.</text>
</comment>
<dbReference type="Gene3D" id="3.20.20.10">
    <property type="entry name" value="Alanine racemase"/>
    <property type="match status" value="1"/>
</dbReference>
<dbReference type="PANTHER" id="PTHR10146:SF14">
    <property type="entry name" value="PYRIDOXAL PHOSPHATE HOMEOSTASIS PROTEIN"/>
    <property type="match status" value="1"/>
</dbReference>
<evidence type="ECO:0000313" key="7">
    <source>
        <dbReference type="EMBL" id="PMP63951.1"/>
    </source>
</evidence>
<dbReference type="PANTHER" id="PTHR10146">
    <property type="entry name" value="PROLINE SYNTHETASE CO-TRANSCRIBED BACTERIAL HOMOLOG PROTEIN"/>
    <property type="match status" value="1"/>
</dbReference>
<evidence type="ECO:0000313" key="8">
    <source>
        <dbReference type="Proteomes" id="UP000235731"/>
    </source>
</evidence>
<dbReference type="SUPFAM" id="SSF51419">
    <property type="entry name" value="PLP-binding barrel"/>
    <property type="match status" value="1"/>
</dbReference>
<sequence length="235" mass="27264">MEELEFLRRQLKENLERVQERIEKALFRAGRKSGSVRLLGASKKQSPEKIRILYELGVRLFGENYVQEGEKKIEVLKDLFIEWHFIGRLQTNKVKKALKIFQVIETLDRIELAEEIEKRAKALNLKIPVFIEINIGKEKSKAGILPEELKSFSEKIASYSHLVVKGLMCLPPFEKDPERVRPYFAKMRALFEEVKPLFGEYFTELSMGTSEDFEVAIEEGATIVRLGTLLFGKRE</sequence>
<evidence type="ECO:0000256" key="2">
    <source>
        <dbReference type="HAMAP-Rule" id="MF_02087"/>
    </source>
</evidence>
<feature type="coiled-coil region" evidence="5">
    <location>
        <begin position="1"/>
        <end position="28"/>
    </location>
</feature>
<dbReference type="HAMAP" id="MF_02087">
    <property type="entry name" value="PLP_homeostasis"/>
    <property type="match status" value="1"/>
</dbReference>
<dbReference type="InterPro" id="IPR001608">
    <property type="entry name" value="Ala_racemase_N"/>
</dbReference>
<reference evidence="7 8" key="1">
    <citation type="submission" date="2018-01" db="EMBL/GenBank/DDBJ databases">
        <title>Metagenomic assembled genomes from two thermal pools in the Uzon Caldera, Kamchatka, Russia.</title>
        <authorList>
            <person name="Wilkins L."/>
            <person name="Ettinger C."/>
        </authorList>
    </citation>
    <scope>NUCLEOTIDE SEQUENCE [LARGE SCALE GENOMIC DNA]</scope>
    <source>
        <strain evidence="7">ZAV-15</strain>
    </source>
</reference>
<dbReference type="CDD" id="cd00635">
    <property type="entry name" value="PLPDE_III_YBL036c_like"/>
    <property type="match status" value="1"/>
</dbReference>
<keyword evidence="1 2" id="KW-0663">Pyridoxal phosphate</keyword>
<evidence type="ECO:0000256" key="5">
    <source>
        <dbReference type="SAM" id="Coils"/>
    </source>
</evidence>
<keyword evidence="5" id="KW-0175">Coiled coil</keyword>
<feature type="modified residue" description="N6-(pyridoxal phosphate)lysine" evidence="2 3">
    <location>
        <position position="43"/>
    </location>
</feature>
<dbReference type="GO" id="GO:0030170">
    <property type="term" value="F:pyridoxal phosphate binding"/>
    <property type="evidence" value="ECO:0007669"/>
    <property type="project" value="UniProtKB-UniRule"/>
</dbReference>
<dbReference type="InterPro" id="IPR011078">
    <property type="entry name" value="PyrdxlP_homeostasis"/>
</dbReference>
<dbReference type="AlphaFoldDB" id="A0A2N7PKN8"/>
<accession>A0A2N7PKN8</accession>
<evidence type="ECO:0000256" key="3">
    <source>
        <dbReference type="PIRSR" id="PIRSR004848-1"/>
    </source>
</evidence>